<accession>A0ABY6HUI0</accession>
<keyword evidence="1" id="KW-0472">Membrane</keyword>
<name>A0ABY6HUI0_9ARCH</name>
<keyword evidence="1" id="KW-0812">Transmembrane</keyword>
<dbReference type="EMBL" id="CP104013">
    <property type="protein sequence ID" value="UYP46109.1"/>
    <property type="molecule type" value="Genomic_DNA"/>
</dbReference>
<keyword evidence="1" id="KW-1133">Transmembrane helix</keyword>
<organism evidence="2 3">
    <name type="scientific">Candidatus Lokiarchaeum ossiferum</name>
    <dbReference type="NCBI Taxonomy" id="2951803"/>
    <lineage>
        <taxon>Archaea</taxon>
        <taxon>Promethearchaeati</taxon>
        <taxon>Promethearchaeota</taxon>
        <taxon>Promethearchaeia</taxon>
        <taxon>Promethearchaeales</taxon>
        <taxon>Promethearchaeaceae</taxon>
        <taxon>Candidatus Lokiarchaeum</taxon>
    </lineage>
</organism>
<sequence>MINLNKSKSIDGKPIFIISLFLLSVLSSSTISLQAASATTEPQGEISADQAKEVTNALEQTFGMFREFGASGEAFATVFEMMFENFANMSATQEMAGTYVLNASYISDQESGSYEYGSGDSWEYTPWGVYDLENATETSDQDEYPYLLVNETGVINYNRTEGASVTFIIWDQDDSFINAIDKLLSTFQEFLRLDEQQRSGELEDDEALAQAISTLISAVSYFLIHINDIITGDEVIIFNAIGFTNYEADFNGTILAEWYITEDYEMTNNRTLDEAYPAWEENYRSIAHEYNDDYMLYMMDMQNNITEGKFEQRYQNYTTFSFDIIEIWLKEFQVSIDAEAIMGAITQNEEAFAGKTATDIFQELSIEFYIFTHHFSNFYLFDDTKYENHPDTTIAANAGNGVPDVLFEDVGVFEGETVQRISDTEVEDYILLRGATKWTFNEPTYEGGKMKWGIRADGVAFRVIPLGMKDDEVNETVAPTEHMDYLELGFSFEPSKRLDVNTGEYFNAQGEQTMGRAQVKLLQSFGAWDLDTDNKPFTPKLKDTEMDLAVVYMSAILHFKLLIQNKEIASGYEEPDQALLNESNYNSETHKVNVGDIDQELPLAEIDIAGPAYDQTPATGGTSVEHPAKTTTIPTVFAEWEGQNSETYVQEDNSTGRINSTVNVDLSLLMYAVSYDTFGQNGFTSGDEIVHDPTFSIFITREITVPWAVIIVVAGVGMVGIAAFMLNKKKMSKF</sequence>
<evidence type="ECO:0000256" key="1">
    <source>
        <dbReference type="SAM" id="Phobius"/>
    </source>
</evidence>
<evidence type="ECO:0000313" key="3">
    <source>
        <dbReference type="Proteomes" id="UP001208689"/>
    </source>
</evidence>
<reference evidence="2" key="1">
    <citation type="submission" date="2022-09" db="EMBL/GenBank/DDBJ databases">
        <title>Actin cytoskeleton and complex cell architecture in an #Asgard archaeon.</title>
        <authorList>
            <person name="Ponce Toledo R.I."/>
            <person name="Schleper C."/>
            <person name="Rodrigues Oliveira T."/>
            <person name="Wollweber F."/>
            <person name="Xu J."/>
            <person name="Rittmann S."/>
            <person name="Klingl A."/>
            <person name="Pilhofer M."/>
        </authorList>
    </citation>
    <scope>NUCLEOTIDE SEQUENCE</scope>
    <source>
        <strain evidence="2">B-35</strain>
    </source>
</reference>
<gene>
    <name evidence="2" type="ORF">NEF87_002394</name>
</gene>
<dbReference type="Proteomes" id="UP001208689">
    <property type="component" value="Chromosome"/>
</dbReference>
<evidence type="ECO:0000313" key="2">
    <source>
        <dbReference type="EMBL" id="UYP46109.1"/>
    </source>
</evidence>
<proteinExistence type="predicted"/>
<protein>
    <submittedName>
        <fullName evidence="2">Uncharacterized protein</fullName>
    </submittedName>
</protein>
<keyword evidence="3" id="KW-1185">Reference proteome</keyword>
<feature type="transmembrane region" description="Helical" evidence="1">
    <location>
        <begin position="705"/>
        <end position="726"/>
    </location>
</feature>